<dbReference type="Gene3D" id="1.20.5.170">
    <property type="match status" value="1"/>
</dbReference>
<evidence type="ECO:0000259" key="6">
    <source>
        <dbReference type="PROSITE" id="PS51842"/>
    </source>
</evidence>
<feature type="domain" description="IF rod" evidence="6">
    <location>
        <begin position="69"/>
        <end position="247"/>
    </location>
</feature>
<dbReference type="AlphaFoldDB" id="A0A6P7U007"/>
<name>A0A6P7U007_9MOLL</name>
<dbReference type="InterPro" id="IPR018039">
    <property type="entry name" value="IF_conserved"/>
</dbReference>
<dbReference type="PANTHER" id="PTHR45721:SF12">
    <property type="entry name" value="INTERMEDIATE FILAMENT PROTEIN IFA-1"/>
    <property type="match status" value="1"/>
</dbReference>
<dbReference type="RefSeq" id="XP_029655535.1">
    <property type="nucleotide sequence ID" value="XM_029799675.2"/>
</dbReference>
<evidence type="ECO:0000256" key="3">
    <source>
        <dbReference type="RuleBase" id="RU000685"/>
    </source>
</evidence>
<proteinExistence type="inferred from homology"/>
<sequence>MAMSGLRSMSVQVRESYKSKSYRPRTKARTCERRTVQSLNVPSMKVEYQYGTSLVGTSSEEFKSAREKEKSEMRDLNARLAHYIEVSRYNDALNKNLVEEMENLKATGRRGSDSMKNMYETELEQLRRLLDEGEREKAELRRQMEEKEHQVEDLQAEYVVIENVKESRTGGHNARLNRHNQDLQRELHNLQREYDKLLVEKDNEMNQLRTLLENTLTDLQSITDRNMSLQLEIMAYRKLLENEENRSFPPSLQNWHRRRLPLLIPQK</sequence>
<dbReference type="PROSITE" id="PS00226">
    <property type="entry name" value="IF_ROD_1"/>
    <property type="match status" value="1"/>
</dbReference>
<accession>A0A6P7U007</accession>
<dbReference type="Pfam" id="PF00038">
    <property type="entry name" value="Filament"/>
    <property type="match status" value="1"/>
</dbReference>
<dbReference type="GO" id="GO:0005200">
    <property type="term" value="F:structural constituent of cytoskeleton"/>
    <property type="evidence" value="ECO:0007669"/>
    <property type="project" value="TreeGrafter"/>
</dbReference>
<evidence type="ECO:0000256" key="2">
    <source>
        <dbReference type="ARBA" id="ARBA00023054"/>
    </source>
</evidence>
<feature type="coiled-coil region" evidence="4">
    <location>
        <begin position="59"/>
        <end position="86"/>
    </location>
</feature>
<dbReference type="GO" id="GO:0005882">
    <property type="term" value="C:intermediate filament"/>
    <property type="evidence" value="ECO:0007669"/>
    <property type="project" value="UniProtKB-KW"/>
</dbReference>
<protein>
    <submittedName>
        <fullName evidence="8">60 kDa neurofilament protein-like</fullName>
    </submittedName>
</protein>
<evidence type="ECO:0000256" key="1">
    <source>
        <dbReference type="ARBA" id="ARBA00022754"/>
    </source>
</evidence>
<dbReference type="GO" id="GO:0031507">
    <property type="term" value="P:heterochromatin formation"/>
    <property type="evidence" value="ECO:0007669"/>
    <property type="project" value="TreeGrafter"/>
</dbReference>
<dbReference type="Proteomes" id="UP000515154">
    <property type="component" value="Unplaced"/>
</dbReference>
<keyword evidence="1 3" id="KW-0403">Intermediate filament</keyword>
<dbReference type="InterPro" id="IPR039008">
    <property type="entry name" value="IF_rod_dom"/>
</dbReference>
<keyword evidence="7" id="KW-1185">Reference proteome</keyword>
<dbReference type="GO" id="GO:0051664">
    <property type="term" value="P:nuclear pore localization"/>
    <property type="evidence" value="ECO:0007669"/>
    <property type="project" value="TreeGrafter"/>
</dbReference>
<dbReference type="PROSITE" id="PS51842">
    <property type="entry name" value="IF_ROD_2"/>
    <property type="match status" value="1"/>
</dbReference>
<dbReference type="PANTHER" id="PTHR45721">
    <property type="entry name" value="LAMIN DM0-RELATED"/>
    <property type="match status" value="1"/>
</dbReference>
<evidence type="ECO:0000313" key="8">
    <source>
        <dbReference type="RefSeq" id="XP_029655535.1"/>
    </source>
</evidence>
<dbReference type="GO" id="GO:0006998">
    <property type="term" value="P:nuclear envelope organization"/>
    <property type="evidence" value="ECO:0007669"/>
    <property type="project" value="TreeGrafter"/>
</dbReference>
<dbReference type="GO" id="GO:0007097">
    <property type="term" value="P:nuclear migration"/>
    <property type="evidence" value="ECO:0007669"/>
    <property type="project" value="TreeGrafter"/>
</dbReference>
<dbReference type="SUPFAM" id="SSF64593">
    <property type="entry name" value="Intermediate filament protein, coiled coil region"/>
    <property type="match status" value="1"/>
</dbReference>
<evidence type="ECO:0000256" key="4">
    <source>
        <dbReference type="SAM" id="Coils"/>
    </source>
</evidence>
<dbReference type="GO" id="GO:0005652">
    <property type="term" value="C:nuclear lamina"/>
    <property type="evidence" value="ECO:0007669"/>
    <property type="project" value="TreeGrafter"/>
</dbReference>
<organism evidence="7 8">
    <name type="scientific">Octopus sinensis</name>
    <name type="common">East Asian common octopus</name>
    <dbReference type="NCBI Taxonomy" id="2607531"/>
    <lineage>
        <taxon>Eukaryota</taxon>
        <taxon>Metazoa</taxon>
        <taxon>Spiralia</taxon>
        <taxon>Lophotrochozoa</taxon>
        <taxon>Mollusca</taxon>
        <taxon>Cephalopoda</taxon>
        <taxon>Coleoidea</taxon>
        <taxon>Octopodiformes</taxon>
        <taxon>Octopoda</taxon>
        <taxon>Incirrata</taxon>
        <taxon>Octopodidae</taxon>
        <taxon>Octopus</taxon>
    </lineage>
</organism>
<keyword evidence="2 4" id="KW-0175">Coiled coil</keyword>
<evidence type="ECO:0000256" key="5">
    <source>
        <dbReference type="SAM" id="MobiDB-lite"/>
    </source>
</evidence>
<gene>
    <name evidence="8" type="primary">LOC115229297</name>
</gene>
<feature type="coiled-coil region" evidence="4">
    <location>
        <begin position="116"/>
        <end position="246"/>
    </location>
</feature>
<feature type="region of interest" description="Disordered" evidence="5">
    <location>
        <begin position="1"/>
        <end position="29"/>
    </location>
</feature>
<reference evidence="8" key="1">
    <citation type="submission" date="2025-08" db="UniProtKB">
        <authorList>
            <consortium name="RefSeq"/>
        </authorList>
    </citation>
    <scope>IDENTIFICATION</scope>
</reference>
<dbReference type="GO" id="GO:0090435">
    <property type="term" value="P:protein localization to nuclear envelope"/>
    <property type="evidence" value="ECO:0007669"/>
    <property type="project" value="TreeGrafter"/>
</dbReference>
<comment type="similarity">
    <text evidence="3">Belongs to the intermediate filament family.</text>
</comment>
<dbReference type="KEGG" id="osn:115229297"/>
<evidence type="ECO:0000313" key="7">
    <source>
        <dbReference type="Proteomes" id="UP000515154"/>
    </source>
</evidence>